<dbReference type="InterPro" id="IPR033797">
    <property type="entry name" value="LodA"/>
</dbReference>
<dbReference type="Pfam" id="PF17990">
    <property type="entry name" value="LodA_N"/>
    <property type="match status" value="1"/>
</dbReference>
<dbReference type="AlphaFoldDB" id="A0AA46VY38"/>
<dbReference type="GO" id="GO:1900191">
    <property type="term" value="P:negative regulation of single-species biofilm formation"/>
    <property type="evidence" value="ECO:0007669"/>
    <property type="project" value="InterPro"/>
</dbReference>
<organism evidence="3 4">
    <name type="scientific">Pseudomonas viridiflava</name>
    <name type="common">Phytomonas viridiflava</name>
    <dbReference type="NCBI Taxonomy" id="33069"/>
    <lineage>
        <taxon>Bacteria</taxon>
        <taxon>Pseudomonadati</taxon>
        <taxon>Pseudomonadota</taxon>
        <taxon>Gammaproteobacteria</taxon>
        <taxon>Pseudomonadales</taxon>
        <taxon>Pseudomonadaceae</taxon>
        <taxon>Pseudomonas</taxon>
    </lineage>
</organism>
<accession>A0AA46VY38</accession>
<feature type="domain" description="L-lysine epsilon oxidase C-terminal" evidence="2">
    <location>
        <begin position="387"/>
        <end position="534"/>
    </location>
</feature>
<evidence type="ECO:0000259" key="2">
    <source>
        <dbReference type="Pfam" id="PF18417"/>
    </source>
</evidence>
<gene>
    <name evidence="3" type="ORF">EZZ81_11960</name>
</gene>
<dbReference type="GO" id="GO:0031640">
    <property type="term" value="P:killing of cells of another organism"/>
    <property type="evidence" value="ECO:0007669"/>
    <property type="project" value="InterPro"/>
</dbReference>
<dbReference type="EMBL" id="CP036495">
    <property type="protein sequence ID" value="UZA68895.1"/>
    <property type="molecule type" value="Genomic_DNA"/>
</dbReference>
<feature type="domain" description="L-Lysine epsilon oxidase N-terminal" evidence="1">
    <location>
        <begin position="9"/>
        <end position="262"/>
    </location>
</feature>
<reference evidence="3" key="1">
    <citation type="submission" date="2019-02" db="EMBL/GenBank/DDBJ databases">
        <authorList>
            <person name="Lutz S."/>
            <person name="Schori C."/>
            <person name="Ahrens C.H."/>
            <person name="Gueguen E."/>
        </authorList>
    </citation>
    <scope>NUCLEOTIDE SEQUENCE</scope>
    <source>
        <strain evidence="3">Psy35</strain>
    </source>
</reference>
<dbReference type="Pfam" id="PF18417">
    <property type="entry name" value="LodA_C"/>
    <property type="match status" value="1"/>
</dbReference>
<evidence type="ECO:0000313" key="4">
    <source>
        <dbReference type="Proteomes" id="UP001163644"/>
    </source>
</evidence>
<name>A0AA46VY38_PSEVI</name>
<proteinExistence type="predicted"/>
<protein>
    <recommendedName>
        <fullName evidence="5">L-lysine 6-oxidase</fullName>
    </recommendedName>
</protein>
<dbReference type="InterPro" id="IPR041173">
    <property type="entry name" value="LodA_C"/>
</dbReference>
<evidence type="ECO:0000313" key="3">
    <source>
        <dbReference type="EMBL" id="UZA68895.1"/>
    </source>
</evidence>
<evidence type="ECO:0008006" key="5">
    <source>
        <dbReference type="Google" id="ProtNLM"/>
    </source>
</evidence>
<sequence>MVMKYVIGPSVGIARVGNSPTEFYLAPEKLGGRPLECSQAGDQSLDNGHPIYVSHYKDDQGRVKRQAARFCLFAVDEDGDSREVTLDDPAIAGIEWTVHLANKKAAWYSFSELQGNLLLGPDNSYEACNVPKRNSTVHGEARQSELLIDPGPRRVSGPHHPQQEFSRHTIPANYPYGSFPIYANGSGPQQGLPINTLGGVLTDKKGRLLVLGGYGHAGGDQSITSFAGADTWHDDTSDGPVTCTLTFSDGSPPQELRAWCVVGSPKFAPELENIVTLDDVMFDVGVREHQLVPALYSQGEYNPDFIVNYKRDIEPILLRPAGYRWVAAIPALNSFSPPPFDATDASDTTLEYRRAYFSLFRRPGENGFTGGQTNQLFDDNSGIPLMPLNSGSNSVSNDVLDKFLTLTRTQYFMLGQWAAGKFDVSPAAPLPNVTDLDRASVGNCVGGPFCPGIEVTWSLYSKALYEAPYRIRHRHDEDYYRQNGLCPDENETDPSGNVQGCEPGDLTKRMATPWQSDFFQCTVQYINFSDNDANKADGIPKPPTYYAYWWPPQSPWNVIPGDLSAQAQEQSGIPAGLQSIYNRGINSFSEMINAWHYLGFITNEAKGPYRDLFPNFMETERNNERFLAASVAVASGANVVSGADANFFNTWYLAPDKTLPKVDTRRAVATRGHLVR</sequence>
<dbReference type="CDD" id="cd14732">
    <property type="entry name" value="LodA"/>
    <property type="match status" value="1"/>
</dbReference>
<dbReference type="GO" id="GO:0033736">
    <property type="term" value="F:L-lysine 6-oxidase activity"/>
    <property type="evidence" value="ECO:0007669"/>
    <property type="project" value="InterPro"/>
</dbReference>
<dbReference type="NCBIfam" id="NF038172">
    <property type="entry name" value="Lys_ox_CTQ_LodA"/>
    <property type="match status" value="1"/>
</dbReference>
<dbReference type="Proteomes" id="UP001163644">
    <property type="component" value="Chromosome"/>
</dbReference>
<dbReference type="InterPro" id="IPR041168">
    <property type="entry name" value="LodA_N"/>
</dbReference>
<evidence type="ECO:0000259" key="1">
    <source>
        <dbReference type="Pfam" id="PF17990"/>
    </source>
</evidence>